<dbReference type="Proteomes" id="UP001070176">
    <property type="component" value="Unassembled WGS sequence"/>
</dbReference>
<evidence type="ECO:0000313" key="3">
    <source>
        <dbReference type="Proteomes" id="UP001070176"/>
    </source>
</evidence>
<dbReference type="RefSeq" id="WP_267283041.1">
    <property type="nucleotide sequence ID" value="NZ_JAOVZV010000029.1"/>
</dbReference>
<sequence>MKYYHTLIITKDNSVERIVDLSEDDLLKKIIEPYEQAGIIFINGTSINSVDIGRIHIRETSEKYNVISERLYQEEKFRRDMNTNFIDLTAYGNYENAFWEGVDVLDNYIQGPAGYKIAEEEKKHKEKNNLETKVAGNKVFIVHGHNEEMKQTTARFLEKFDLEPIILHEQPNQGRTIIEKFSDYSDVSYAIVLLSADDLAFIKNDTPDNAKFRARQNVILELGYFLGKLGRDKVVAIFEQGKDIEIPSDFSGILYLGYSGDESWKLMLAKELKATGFDIDLNNLL</sequence>
<feature type="domain" description="CD-NTase-associated protein 12/Pycsar effector protein TIR" evidence="1">
    <location>
        <begin position="138"/>
        <end position="258"/>
    </location>
</feature>
<dbReference type="PIRSF" id="PIRSF032620">
    <property type="entry name" value="UCP032620"/>
    <property type="match status" value="1"/>
</dbReference>
<dbReference type="EMBL" id="JAOVZV010000029">
    <property type="protein sequence ID" value="MCX8534606.1"/>
    <property type="molecule type" value="Genomic_DNA"/>
</dbReference>
<comment type="caution">
    <text evidence="2">The sequence shown here is derived from an EMBL/GenBank/DDBJ whole genome shotgun (WGS) entry which is preliminary data.</text>
</comment>
<dbReference type="Pfam" id="PF10137">
    <property type="entry name" value="CAP12-PCTIR_TIR"/>
    <property type="match status" value="1"/>
</dbReference>
<dbReference type="InterPro" id="IPR019302">
    <property type="entry name" value="CAP12/PCTIR_TIR_dom"/>
</dbReference>
<proteinExistence type="predicted"/>
<organism evidence="2 3">
    <name type="scientific">Chryseobacterium luquanense</name>
    <dbReference type="NCBI Taxonomy" id="2983766"/>
    <lineage>
        <taxon>Bacteria</taxon>
        <taxon>Pseudomonadati</taxon>
        <taxon>Bacteroidota</taxon>
        <taxon>Flavobacteriia</taxon>
        <taxon>Flavobacteriales</taxon>
        <taxon>Weeksellaceae</taxon>
        <taxon>Chryseobacterium group</taxon>
        <taxon>Chryseobacterium</taxon>
    </lineage>
</organism>
<accession>A0ABT3Y9E4</accession>
<reference evidence="2" key="1">
    <citation type="submission" date="2022-10" db="EMBL/GenBank/DDBJ databases">
        <title>Chryseobacterium sp. nov., a novel bacterial species.</title>
        <authorList>
            <person name="Cao Y."/>
        </authorList>
    </citation>
    <scope>NUCLEOTIDE SEQUENCE</scope>
    <source>
        <strain evidence="2">KC 927</strain>
    </source>
</reference>
<evidence type="ECO:0000313" key="2">
    <source>
        <dbReference type="EMBL" id="MCX8534606.1"/>
    </source>
</evidence>
<gene>
    <name evidence="2" type="ORF">OEA66_19840</name>
</gene>
<keyword evidence="3" id="KW-1185">Reference proteome</keyword>
<dbReference type="InterPro" id="IPR014571">
    <property type="entry name" value="UCP032620"/>
</dbReference>
<protein>
    <submittedName>
        <fullName evidence="2">Nucleotide-binding protein</fullName>
    </submittedName>
</protein>
<evidence type="ECO:0000259" key="1">
    <source>
        <dbReference type="Pfam" id="PF10137"/>
    </source>
</evidence>
<name>A0ABT3Y9E4_9FLAO</name>